<dbReference type="Pfam" id="PF18914">
    <property type="entry name" value="DUF5666"/>
    <property type="match status" value="1"/>
</dbReference>
<dbReference type="AlphaFoldDB" id="A0A1G6ZF60"/>
<protein>
    <recommendedName>
        <fullName evidence="3">DUF5666 domain-containing protein</fullName>
    </recommendedName>
</protein>
<proteinExistence type="predicted"/>
<feature type="compositionally biased region" description="Pro residues" evidence="1">
    <location>
        <begin position="356"/>
        <end position="366"/>
    </location>
</feature>
<dbReference type="InterPro" id="IPR043724">
    <property type="entry name" value="DUF5666"/>
</dbReference>
<dbReference type="RefSeq" id="WP_143029615.1">
    <property type="nucleotide sequence ID" value="NZ_FMZW01000018.1"/>
</dbReference>
<feature type="compositionally biased region" description="Gly residues" evidence="1">
    <location>
        <begin position="311"/>
        <end position="355"/>
    </location>
</feature>
<feature type="chain" id="PRO_5011506316" description="DUF5666 domain-containing protein" evidence="2">
    <location>
        <begin position="27"/>
        <end position="412"/>
    </location>
</feature>
<name>A0A1G6ZF60_9BRAD</name>
<evidence type="ECO:0000259" key="3">
    <source>
        <dbReference type="Pfam" id="PF18914"/>
    </source>
</evidence>
<evidence type="ECO:0000313" key="4">
    <source>
        <dbReference type="EMBL" id="SDE01304.1"/>
    </source>
</evidence>
<dbReference type="Proteomes" id="UP000199245">
    <property type="component" value="Unassembled WGS sequence"/>
</dbReference>
<feature type="domain" description="DUF5666" evidence="3">
    <location>
        <begin position="121"/>
        <end position="171"/>
    </location>
</feature>
<dbReference type="EMBL" id="FMZW01000018">
    <property type="protein sequence ID" value="SDE01304.1"/>
    <property type="molecule type" value="Genomic_DNA"/>
</dbReference>
<organism evidence="4 5">
    <name type="scientific">Bradyrhizobium brasilense</name>
    <dbReference type="NCBI Taxonomy" id="1419277"/>
    <lineage>
        <taxon>Bacteria</taxon>
        <taxon>Pseudomonadati</taxon>
        <taxon>Pseudomonadota</taxon>
        <taxon>Alphaproteobacteria</taxon>
        <taxon>Hyphomicrobiales</taxon>
        <taxon>Nitrobacteraceae</taxon>
        <taxon>Bradyrhizobium</taxon>
    </lineage>
</organism>
<feature type="region of interest" description="Disordered" evidence="1">
    <location>
        <begin position="289"/>
        <end position="412"/>
    </location>
</feature>
<feature type="signal peptide" evidence="2">
    <location>
        <begin position="1"/>
        <end position="26"/>
    </location>
</feature>
<accession>A0A1G6ZF60</accession>
<feature type="compositionally biased region" description="Gly residues" evidence="1">
    <location>
        <begin position="371"/>
        <end position="412"/>
    </location>
</feature>
<keyword evidence="2" id="KW-0732">Signal</keyword>
<reference evidence="4 5" key="1">
    <citation type="submission" date="2016-10" db="EMBL/GenBank/DDBJ databases">
        <authorList>
            <person name="de Groot N.N."/>
        </authorList>
    </citation>
    <scope>NUCLEOTIDE SEQUENCE [LARGE SCALE GENOMIC DNA]</scope>
    <source>
        <strain evidence="4 5">R5</strain>
    </source>
</reference>
<sequence>MKRPPVISRRALLVGFWLAGTSLAGAQVKKRGNDQGIGGTGITGSDQGIGGTGIVGVIQRFGSIYVNGERVAYAPDVPVRIDGEAASAKALRIGQLARVVAQRDAGGTLSTKRIDVTSEVTGPIEQMKPGGLTVLGQTVAWTGRESWLKVGAHVAVFGLRRTDGVVVASLVQERHDAAARVAGPLERDRAGVLRIGELKLAGVDAALAGQRVQAEGHVVQGVMQVSRSRADDFSELAGANRLLIEAYVRRVGNDLQLGSGFVARDHSRFSPAADTRVVVNAQMSGPRELRVESVQSVGKFPGSSVKSPGTPGRGSGGGGSGPGHGAGPGGPGGRGAPGGGGPGGGPGGAPSGMPGGSPPGGGPAPDPLSGGPTGPGSGGFGPPGGPFGPGGGGGGPFGPGGGFGGGGPPGRR</sequence>
<evidence type="ECO:0000313" key="5">
    <source>
        <dbReference type="Proteomes" id="UP000199245"/>
    </source>
</evidence>
<evidence type="ECO:0000256" key="1">
    <source>
        <dbReference type="SAM" id="MobiDB-lite"/>
    </source>
</evidence>
<evidence type="ECO:0000256" key="2">
    <source>
        <dbReference type="SAM" id="SignalP"/>
    </source>
</evidence>
<gene>
    <name evidence="4" type="ORF">SAMN05216337_101874</name>
</gene>